<keyword evidence="6" id="KW-1185">Reference proteome</keyword>
<dbReference type="Gene3D" id="3.40.50.300">
    <property type="entry name" value="P-loop containing nucleotide triphosphate hydrolases"/>
    <property type="match status" value="1"/>
</dbReference>
<reference evidence="5 6" key="1">
    <citation type="journal article" date="2018" name="Sci. Rep.">
        <title>Comparative genomics provides insights into the lifestyle and reveals functional heterogeneity of dark septate endophytic fungi.</title>
        <authorList>
            <person name="Knapp D.G."/>
            <person name="Nemeth J.B."/>
            <person name="Barry K."/>
            <person name="Hainaut M."/>
            <person name="Henrissat B."/>
            <person name="Johnson J."/>
            <person name="Kuo A."/>
            <person name="Lim J.H.P."/>
            <person name="Lipzen A."/>
            <person name="Nolan M."/>
            <person name="Ohm R.A."/>
            <person name="Tamas L."/>
            <person name="Grigoriev I.V."/>
            <person name="Spatafora J.W."/>
            <person name="Nagy L.G."/>
            <person name="Kovacs G.M."/>
        </authorList>
    </citation>
    <scope>NUCLEOTIDE SEQUENCE [LARGE SCALE GENOMIC DNA]</scope>
    <source>
        <strain evidence="5 6">DSE2036</strain>
    </source>
</reference>
<name>A0A2V1DX55_9PLEO</name>
<feature type="coiled-coil region" evidence="2">
    <location>
        <begin position="220"/>
        <end position="247"/>
    </location>
</feature>
<evidence type="ECO:0000256" key="2">
    <source>
        <dbReference type="SAM" id="Coils"/>
    </source>
</evidence>
<dbReference type="PANTHER" id="PTHR10039">
    <property type="entry name" value="AMELOGENIN"/>
    <property type="match status" value="1"/>
</dbReference>
<evidence type="ECO:0000256" key="3">
    <source>
        <dbReference type="SAM" id="MobiDB-lite"/>
    </source>
</evidence>
<organism evidence="5 6">
    <name type="scientific">Periconia macrospinosa</name>
    <dbReference type="NCBI Taxonomy" id="97972"/>
    <lineage>
        <taxon>Eukaryota</taxon>
        <taxon>Fungi</taxon>
        <taxon>Dikarya</taxon>
        <taxon>Ascomycota</taxon>
        <taxon>Pezizomycotina</taxon>
        <taxon>Dothideomycetes</taxon>
        <taxon>Pleosporomycetidae</taxon>
        <taxon>Pleosporales</taxon>
        <taxon>Massarineae</taxon>
        <taxon>Periconiaceae</taxon>
        <taxon>Periconia</taxon>
    </lineage>
</organism>
<dbReference type="OrthoDB" id="3946129at2759"/>
<evidence type="ECO:0000256" key="1">
    <source>
        <dbReference type="ARBA" id="ARBA00022737"/>
    </source>
</evidence>
<keyword evidence="1" id="KW-0677">Repeat</keyword>
<evidence type="ECO:0000259" key="4">
    <source>
        <dbReference type="Pfam" id="PF24883"/>
    </source>
</evidence>
<proteinExistence type="predicted"/>
<feature type="domain" description="Nephrocystin 3-like N-terminal" evidence="4">
    <location>
        <begin position="335"/>
        <end position="518"/>
    </location>
</feature>
<protein>
    <recommendedName>
        <fullName evidence="4">Nephrocystin 3-like N-terminal domain-containing protein</fullName>
    </recommendedName>
</protein>
<keyword evidence="2" id="KW-0175">Coiled coil</keyword>
<feature type="region of interest" description="Disordered" evidence="3">
    <location>
        <begin position="29"/>
        <end position="78"/>
    </location>
</feature>
<evidence type="ECO:0000313" key="6">
    <source>
        <dbReference type="Proteomes" id="UP000244855"/>
    </source>
</evidence>
<dbReference type="Proteomes" id="UP000244855">
    <property type="component" value="Unassembled WGS sequence"/>
</dbReference>
<dbReference type="InterPro" id="IPR056884">
    <property type="entry name" value="NPHP3-like_N"/>
</dbReference>
<accession>A0A2V1DX55</accession>
<dbReference type="EMBL" id="KZ805342">
    <property type="protein sequence ID" value="PVI02512.1"/>
    <property type="molecule type" value="Genomic_DNA"/>
</dbReference>
<gene>
    <name evidence="5" type="ORF">DM02DRAFT_701681</name>
</gene>
<sequence length="1021" mass="117323">MAPRDLRGELKASTKKVWAPFRGLLKEGKKGDDSFKVSQKSQTAVAESKLNTGTLSKSEGNEGSTTIAVPSHPDPLPSWKLSEGTNKWSEAVERFKASHPEKYSAFTKSLDGSSDTDITHLRERLDKENLPESIKKHQNSSSTWGRVRQSLQSFVTIARPVAMPVAAAVDSTRGASIACAATFFIIELALRQIQSEDYQKIMSVLSEAVFAIVEWVTFERDFVEKSLATVEEDYKELEERLPNVYQLALLILSDIYEKCSYTHIMLGIITKWEEWAKDLKLQRDDLTLRRKNVEFRIVQDTKLGKILDWVQGPENPEPSLDFIRESVLPDHRYDDTAEWFLNSAEYLEWRRSVLDIDSGQSSKRVLWLCGPYGTGKTTIYMQTLQRLENESTPTQSRIIPYICSARAGESKRPTYETILRTIARKLALLPGYSLDPVVKDSYMKQTGLDQGNQCVAPTSFWEDLLRGLFERNSQSHKLVILIDALDECANAQDVERLTGFVRDALDKHGHVHAIFTSRQHVNVGKYLPSMFYKVDITAAHTNKDMEVFIEKEVEYRMTEQKKWDKDYISVFFKVGCESLLQSLKDELLKGAKGMFIWARIWIDLMLPLHDSAKTIRFKGAANKRLQDMKNSTSKHADEQLKDAYERMWDANEIDGLRETRIRLFLLVLHSFRPWNVDTITDALRIDMHGERSYNEELQKKDVERLWANFLRANEFDSIEFIHDSGRHFVETMKITDSDKEQFTAREGNLYMAKLYISVMNSPVHPIWDSEKKIHVLLYLYRYGMRHCYSYADERSNLHGFWKGVIAKPTLLLTSPMRCQLGIHKDEVSNTWHLIIVTSESASMINKQAESSGYIVFPDTEQIEEDSETHIYSFPIDDYLWGNDLQQLGILLRFIQETWDLWKAQAPTRDVPISGTRLWYYRAPEIDRTVAKTLLIMSGGHTRGKELDQGSSSKQKTLRIWTIPVYENRSFYEWLSSKAQRSEVVKELLNDLLQIGVPEHMAAELPSSLPAEPDQSATTGDS</sequence>
<dbReference type="AlphaFoldDB" id="A0A2V1DX55"/>
<feature type="compositionally biased region" description="Polar residues" evidence="3">
    <location>
        <begin position="36"/>
        <end position="68"/>
    </location>
</feature>
<dbReference type="InterPro" id="IPR027417">
    <property type="entry name" value="P-loop_NTPase"/>
</dbReference>
<dbReference type="SUPFAM" id="SSF52540">
    <property type="entry name" value="P-loop containing nucleoside triphosphate hydrolases"/>
    <property type="match status" value="1"/>
</dbReference>
<evidence type="ECO:0000313" key="5">
    <source>
        <dbReference type="EMBL" id="PVI02512.1"/>
    </source>
</evidence>
<dbReference type="Pfam" id="PF24883">
    <property type="entry name" value="NPHP3_N"/>
    <property type="match status" value="1"/>
</dbReference>